<evidence type="ECO:0000313" key="2">
    <source>
        <dbReference type="Proteomes" id="UP000217277"/>
    </source>
</evidence>
<dbReference type="Proteomes" id="UP000217277">
    <property type="component" value="Chromosome I"/>
</dbReference>
<gene>
    <name evidence="1" type="ORF">PAGA_a1012</name>
</gene>
<evidence type="ECO:0000313" key="1">
    <source>
        <dbReference type="EMBL" id="ATC81490.1"/>
    </source>
</evidence>
<reference evidence="1" key="1">
    <citation type="submission" date="2015-03" db="EMBL/GenBank/DDBJ databases">
        <authorList>
            <person name="Xie B.-B."/>
            <person name="Rong J.-C."/>
            <person name="Qin Q.-L."/>
            <person name="Zhang Y.-Z."/>
        </authorList>
    </citation>
    <scope>NUCLEOTIDE SEQUENCE</scope>
    <source>
        <strain evidence="1">DSM 14585</strain>
    </source>
</reference>
<sequence length="38" mass="4440">MQHKYVVNLGKSERYFNSQSTLSKSRVLRPIALLYQLA</sequence>
<name>A0ACA8DTS1_9GAMM</name>
<organism evidence="1 2">
    <name type="scientific">Pseudoalteromonas agarivorans DSM 14585</name>
    <dbReference type="NCBI Taxonomy" id="1312369"/>
    <lineage>
        <taxon>Bacteria</taxon>
        <taxon>Pseudomonadati</taxon>
        <taxon>Pseudomonadota</taxon>
        <taxon>Gammaproteobacteria</taxon>
        <taxon>Alteromonadales</taxon>
        <taxon>Pseudoalteromonadaceae</taxon>
        <taxon>Pseudoalteromonas</taxon>
    </lineage>
</organism>
<accession>A0ACA8DTS1</accession>
<protein>
    <submittedName>
        <fullName evidence="1">Uncharacterized protein</fullName>
    </submittedName>
</protein>
<dbReference type="EMBL" id="CP011011">
    <property type="protein sequence ID" value="ATC81490.1"/>
    <property type="molecule type" value="Genomic_DNA"/>
</dbReference>
<keyword evidence="2" id="KW-1185">Reference proteome</keyword>
<proteinExistence type="predicted"/>